<dbReference type="InterPro" id="IPR021006">
    <property type="entry name" value="Hda2/3"/>
</dbReference>
<dbReference type="GO" id="GO:0003676">
    <property type="term" value="F:nucleic acid binding"/>
    <property type="evidence" value="ECO:0007669"/>
    <property type="project" value="InterPro"/>
</dbReference>
<dbReference type="InterPro" id="IPR038609">
    <property type="entry name" value="HDA1_su2/3_sf"/>
</dbReference>
<feature type="compositionally biased region" description="Polar residues" evidence="7">
    <location>
        <begin position="245"/>
        <end position="260"/>
    </location>
</feature>
<evidence type="ECO:0000259" key="8">
    <source>
        <dbReference type="PROSITE" id="PS50013"/>
    </source>
</evidence>
<evidence type="ECO:0000256" key="1">
    <source>
        <dbReference type="ARBA" id="ARBA00022598"/>
    </source>
</evidence>
<accession>A0A0N0NJM7</accession>
<dbReference type="InterPro" id="IPR004364">
    <property type="entry name" value="Aa-tRNA-synt_II"/>
</dbReference>
<feature type="compositionally biased region" description="Basic and acidic residues" evidence="7">
    <location>
        <begin position="8"/>
        <end position="17"/>
    </location>
</feature>
<dbReference type="InterPro" id="IPR012340">
    <property type="entry name" value="NA-bd_OB-fold"/>
</dbReference>
<dbReference type="Pfam" id="PF01336">
    <property type="entry name" value="tRNA_anti-codon"/>
    <property type="match status" value="1"/>
</dbReference>
<evidence type="ECO:0000313" key="10">
    <source>
        <dbReference type="EMBL" id="KPI37151.1"/>
    </source>
</evidence>
<dbReference type="OrthoDB" id="43906at2759"/>
<dbReference type="InterPro" id="IPR045864">
    <property type="entry name" value="aa-tRNA-synth_II/BPL/LPL"/>
</dbReference>
<dbReference type="SUPFAM" id="SSF55681">
    <property type="entry name" value="Class II aaRS and biotin synthetases"/>
    <property type="match status" value="1"/>
</dbReference>
<feature type="region of interest" description="Disordered" evidence="7">
    <location>
        <begin position="609"/>
        <end position="629"/>
    </location>
</feature>
<keyword evidence="6" id="KW-0175">Coiled coil</keyword>
<keyword evidence="3" id="KW-0067">ATP-binding</keyword>
<feature type="coiled-coil region" evidence="6">
    <location>
        <begin position="1050"/>
        <end position="1098"/>
    </location>
</feature>
<feature type="region of interest" description="Disordered" evidence="7">
    <location>
        <begin position="1"/>
        <end position="72"/>
    </location>
</feature>
<evidence type="ECO:0000259" key="9">
    <source>
        <dbReference type="PROSITE" id="PS50862"/>
    </source>
</evidence>
<evidence type="ECO:0000256" key="6">
    <source>
        <dbReference type="SAM" id="Coils"/>
    </source>
</evidence>
<feature type="domain" description="Aminoacyl-transfer RNA synthetases class-II family profile" evidence="9">
    <location>
        <begin position="1619"/>
        <end position="1928"/>
    </location>
</feature>
<dbReference type="GO" id="GO:0006421">
    <property type="term" value="P:asparaginyl-tRNA aminoacylation"/>
    <property type="evidence" value="ECO:0007669"/>
    <property type="project" value="TreeGrafter"/>
</dbReference>
<feature type="coiled-coil region" evidence="6">
    <location>
        <begin position="1141"/>
        <end position="1279"/>
    </location>
</feature>
<dbReference type="PROSITE" id="PS50013">
    <property type="entry name" value="CHROMO_2"/>
    <property type="match status" value="1"/>
</dbReference>
<dbReference type="GeneID" id="28735559"/>
<feature type="region of interest" description="Disordered" evidence="7">
    <location>
        <begin position="152"/>
        <end position="205"/>
    </location>
</feature>
<dbReference type="GO" id="GO:0070823">
    <property type="term" value="C:HDA1 complex"/>
    <property type="evidence" value="ECO:0007669"/>
    <property type="project" value="InterPro"/>
</dbReference>
<feature type="region of interest" description="Disordered" evidence="7">
    <location>
        <begin position="480"/>
        <end position="540"/>
    </location>
</feature>
<keyword evidence="5" id="KW-0030">Aminoacyl-tRNA synthetase</keyword>
<dbReference type="InterPro" id="IPR000953">
    <property type="entry name" value="Chromo/chromo_shadow_dom"/>
</dbReference>
<feature type="domain" description="Chromo" evidence="8">
    <location>
        <begin position="78"/>
        <end position="120"/>
    </location>
</feature>
<keyword evidence="2" id="KW-0547">Nucleotide-binding</keyword>
<dbReference type="EMBL" id="LFJN01000026">
    <property type="protein sequence ID" value="KPI37151.1"/>
    <property type="molecule type" value="Genomic_DNA"/>
</dbReference>
<feature type="region of interest" description="Disordered" evidence="7">
    <location>
        <begin position="971"/>
        <end position="1013"/>
    </location>
</feature>
<comment type="caution">
    <text evidence="10">The sequence shown here is derived from an EMBL/GenBank/DDBJ whole genome shotgun (WGS) entry which is preliminary data.</text>
</comment>
<keyword evidence="1 10" id="KW-0436">Ligase</keyword>
<protein>
    <submittedName>
        <fullName evidence="10">Putative asparagine--tRNA ligase, mitochondrial</fullName>
    </submittedName>
</protein>
<sequence length="1936" mass="212540">MQNTRKHQLIERTDYKARSPKRRKFGTTAGGGKFRSSASSPQAASNSRIAEQNSSKESHNTTQSTTDERIFDEENGIWPARAILKERRRGANRIEYLLAWEPHPRTGKTFEPTWEPRRNLGTALLEPWDQAKTASKIEDSAYQLRKICQTPAEKRKTKRSRPIIADSSSDIDDPAASTPLSQPPSLYRESDLSAEDDDGPNSPSLEIAETQAQSSLSTVDYQHNFVLEVPLLPADQRSKGGNDFVHQTQQSIGQTPAQSLPQITSLPETSQRAADQHVAETLVTDRSAQRRTSTPEPADSNADLQFAAIAGHRAARLASPSSAADNDQDQLLPTVVDVNAEVQTQAPPKHEELGSQIQSFENDGLLQLASGVVDSNSEVQIAASSGNQDILSAFASSAPAIQESPVDSRLGLDHILNKGLTDVQTGAHPQLPQSAVEPQSLPSLEPIVPGLAQTQGTPSVTSSSWHFESQLPEIRRAINSRTIDTRRQKGSPKRSAPVTPKKMDVPALRQSPRLQAATPVSRTRSPQRAQQLRRARTPQAFGESINHDAALANAVTSPLATAPPHIADYTSPSRAEVSLRGDVSDVIPPAENSYDPSQVSALPIQQSIEEEPPAAESATSSKPSSSQTSMLNERIKLQIDGASLPTQPVVGQGEYLIGLPAEGKIQSVYIDHINAKRKLILKFIHRRGSVGSATGSTSRTIERNEMIELIELLQDTTTHMDLGLPGFTQYSIRSEEEVAYAEYAGSKFVFLGALVNMLKRVDCTLIIACKPGPVQNLLTEYLTMRQIQVRRHDRPPSARAGTPEALRDTLKVDIISTTADADVFVSPRPVMMLAFDSSFDNQSPHILRIRELHSKGRNQLLPVVHLLVTNSAEHIDRCLRKAMPSPQRLKLLVRGTYLARTHLGGSFAYLPLPEEPAIPLMHSGETQRVVRKSANRMINHAAAIAARAALCADFEANWDIVPIQEVEYDEMDDTPPKLSENTTAAGTAAPTPRDGRLRTRSPVSRSATPMGRKRMLDTDASTSVFYKRQRVTPMRDLTPTRDNSSDHAAIEHMRDQLKAMSTELAAEKKARVEAEEALKTAKQEQARSEATAAEWQRDHNGLIQRYEKQREHNRTIYKQNKKLAATNESIKTQSEKIRETNTMLRTENADLKKDLADARAALTSSDNPDVATLEIARARAQTAEERAKGLERSLENTKRDFEFTRQQYQSASAQAVDLSSENSSLEKEVAALKIKASDEPRRLKELNFAEERRTMAMESEKLRAENRNLDTLLQKMYAENNMLKKGRGVQTRGSSAQPPNSPGLGGFNHGAESEGEASNLDSEGKESDADIGGEQSDSDSEGEETRLADHNDPGLRETTRESLMSLPRSTTRSGAPPIPLLQLRSWHSSPCTQDRVTHAQLQAINHDERAAKSVRVQGLVRSIRRQKRIAFIHIADGSTSTPVHAVVQPPSLAASITNGSYVDVSGRWEVSPGKGQSHDLQVEAINDVGLGDVLEQDGSVGENPIQKKATSADFLRSVPHLRMRTGLGSLVARSRAQLTRAVADYFENGSSEPAIQVHPPAITSSDCEGAGEVFTIAPADAAQLPPVRSEQQHFFGGPKYLTVSNQLHLEAYSAELGDVWCLAPTFRAEASETPRHLAEFYMLEAEYRGTSSVHEIIDHAEALIRHVAGDFVSSRVGKELAAYYSDPTKAATSDVEEGAAKDLETRWNAVLQDEPWMRLTYSAALQQLQAAYKEKEELFEFKPSWDGGLALEHEKWLVREVAGNHPLVIMDYPKAQKPFYMLPNDDPANQSPNESTEQRQTAACFDILLPFGYAELCGGSLREHRLEALIATMRNTGLLKPKRSEEPSSAPAAAACGAGPSQVSTTASSPAKSAYPYLHEGESLNSLQWYADLRRFGSSPHGGFGIGFDRLLAYLVGVSNIRDVVGFPRGFRRCDC</sequence>
<feature type="region of interest" description="Disordered" evidence="7">
    <location>
        <begin position="237"/>
        <end position="260"/>
    </location>
</feature>
<feature type="region of interest" description="Disordered" evidence="7">
    <location>
        <begin position="1840"/>
        <end position="1869"/>
    </location>
</feature>
<reference evidence="10 11" key="1">
    <citation type="submission" date="2015-06" db="EMBL/GenBank/DDBJ databases">
        <title>Draft genome of the ant-associated black yeast Phialophora attae CBS 131958.</title>
        <authorList>
            <person name="Moreno L.F."/>
            <person name="Stielow B.J."/>
            <person name="de Hoog S."/>
            <person name="Vicente V.A."/>
            <person name="Weiss V.A."/>
            <person name="de Vries M."/>
            <person name="Cruz L.M."/>
            <person name="Souza E.M."/>
        </authorList>
    </citation>
    <scope>NUCLEOTIDE SEQUENCE [LARGE SCALE GENOMIC DNA]</scope>
    <source>
        <strain evidence="10 11">CBS 131958</strain>
    </source>
</reference>
<organism evidence="10 11">
    <name type="scientific">Cyphellophora attinorum</name>
    <dbReference type="NCBI Taxonomy" id="1664694"/>
    <lineage>
        <taxon>Eukaryota</taxon>
        <taxon>Fungi</taxon>
        <taxon>Dikarya</taxon>
        <taxon>Ascomycota</taxon>
        <taxon>Pezizomycotina</taxon>
        <taxon>Eurotiomycetes</taxon>
        <taxon>Chaetothyriomycetidae</taxon>
        <taxon>Chaetothyriales</taxon>
        <taxon>Cyphellophoraceae</taxon>
        <taxon>Cyphellophora</taxon>
    </lineage>
</organism>
<dbReference type="CDD" id="cd04318">
    <property type="entry name" value="EcAsnRS_like_N"/>
    <property type="match status" value="1"/>
</dbReference>
<dbReference type="PANTHER" id="PTHR22594">
    <property type="entry name" value="ASPARTYL/LYSYL-TRNA SYNTHETASE"/>
    <property type="match status" value="1"/>
</dbReference>
<evidence type="ECO:0000256" key="7">
    <source>
        <dbReference type="SAM" id="MobiDB-lite"/>
    </source>
</evidence>
<dbReference type="InterPro" id="IPR006195">
    <property type="entry name" value="aa-tRNA-synth_II"/>
</dbReference>
<dbReference type="GO" id="GO:0005739">
    <property type="term" value="C:mitochondrion"/>
    <property type="evidence" value="ECO:0007669"/>
    <property type="project" value="TreeGrafter"/>
</dbReference>
<dbReference type="PANTHER" id="PTHR22594:SF34">
    <property type="entry name" value="ASPARAGINE--TRNA LIGASE, MITOCHONDRIAL-RELATED"/>
    <property type="match status" value="1"/>
</dbReference>
<gene>
    <name evidence="10" type="ORF">AB675_3612</name>
</gene>
<feature type="compositionally biased region" description="Polar residues" evidence="7">
    <location>
        <begin position="284"/>
        <end position="295"/>
    </location>
</feature>
<dbReference type="GO" id="GO:0005524">
    <property type="term" value="F:ATP binding"/>
    <property type="evidence" value="ECO:0007669"/>
    <property type="project" value="UniProtKB-KW"/>
</dbReference>
<evidence type="ECO:0000256" key="3">
    <source>
        <dbReference type="ARBA" id="ARBA00022840"/>
    </source>
</evidence>
<name>A0A0N0NJM7_9EURO</name>
<proteinExistence type="predicted"/>
<evidence type="ECO:0000313" key="11">
    <source>
        <dbReference type="Proteomes" id="UP000038010"/>
    </source>
</evidence>
<feature type="compositionally biased region" description="Polar residues" evidence="7">
    <location>
        <begin position="518"/>
        <end position="530"/>
    </location>
</feature>
<dbReference type="VEuPathDB" id="FungiDB:AB675_3612"/>
<evidence type="ECO:0000256" key="5">
    <source>
        <dbReference type="ARBA" id="ARBA00023146"/>
    </source>
</evidence>
<dbReference type="STRING" id="1664694.A0A0N0NJM7"/>
<dbReference type="Proteomes" id="UP000038010">
    <property type="component" value="Unassembled WGS sequence"/>
</dbReference>
<dbReference type="RefSeq" id="XP_017997114.1">
    <property type="nucleotide sequence ID" value="XM_018143679.1"/>
</dbReference>
<dbReference type="Gene3D" id="2.40.50.140">
    <property type="entry name" value="Nucleic acid-binding proteins"/>
    <property type="match status" value="1"/>
</dbReference>
<dbReference type="Pfam" id="PF11496">
    <property type="entry name" value="HDA2-3"/>
    <property type="match status" value="1"/>
</dbReference>
<keyword evidence="11" id="KW-1185">Reference proteome</keyword>
<feature type="compositionally biased region" description="Low complexity" evidence="7">
    <location>
        <begin position="614"/>
        <end position="629"/>
    </location>
</feature>
<keyword evidence="4" id="KW-0648">Protein biosynthesis</keyword>
<dbReference type="Gene3D" id="3.40.50.12360">
    <property type="match status" value="1"/>
</dbReference>
<feature type="compositionally biased region" description="Low complexity" evidence="7">
    <location>
        <begin position="1847"/>
        <end position="1861"/>
    </location>
</feature>
<dbReference type="Gene3D" id="3.30.930.10">
    <property type="entry name" value="Bira Bifunctional Protein, Domain 2"/>
    <property type="match status" value="1"/>
</dbReference>
<feature type="compositionally biased region" description="Low complexity" evidence="7">
    <location>
        <begin position="36"/>
        <end position="47"/>
    </location>
</feature>
<feature type="compositionally biased region" description="Low complexity" evidence="7">
    <location>
        <begin position="982"/>
        <end position="992"/>
    </location>
</feature>
<evidence type="ECO:0000256" key="2">
    <source>
        <dbReference type="ARBA" id="ARBA00022741"/>
    </source>
</evidence>
<dbReference type="Gene3D" id="2.40.50.40">
    <property type="match status" value="1"/>
</dbReference>
<feature type="region of interest" description="Disordered" evidence="7">
    <location>
        <begin position="282"/>
        <end position="302"/>
    </location>
</feature>
<dbReference type="PROSITE" id="PS50862">
    <property type="entry name" value="AA_TRNA_LIGASE_II"/>
    <property type="match status" value="1"/>
</dbReference>
<dbReference type="SUPFAM" id="SSF50249">
    <property type="entry name" value="Nucleic acid-binding proteins"/>
    <property type="match status" value="1"/>
</dbReference>
<feature type="compositionally biased region" description="Basic and acidic residues" evidence="7">
    <location>
        <begin position="1343"/>
        <end position="1360"/>
    </location>
</feature>
<dbReference type="Pfam" id="PF00152">
    <property type="entry name" value="tRNA-synt_2"/>
    <property type="match status" value="2"/>
</dbReference>
<evidence type="ECO:0000256" key="4">
    <source>
        <dbReference type="ARBA" id="ARBA00022917"/>
    </source>
</evidence>
<dbReference type="GO" id="GO:0004816">
    <property type="term" value="F:asparagine-tRNA ligase activity"/>
    <property type="evidence" value="ECO:0007669"/>
    <property type="project" value="TreeGrafter"/>
</dbReference>
<dbReference type="InterPro" id="IPR004365">
    <property type="entry name" value="NA-bd_OB_tRNA"/>
</dbReference>
<feature type="region of interest" description="Disordered" evidence="7">
    <location>
        <begin position="1286"/>
        <end position="1378"/>
    </location>
</feature>